<dbReference type="EMBL" id="LGRB01000012">
    <property type="protein sequence ID" value="OCT48571.1"/>
    <property type="molecule type" value="Genomic_DNA"/>
</dbReference>
<protein>
    <submittedName>
        <fullName evidence="2">Uncharacterized protein</fullName>
    </submittedName>
</protein>
<reference evidence="3" key="1">
    <citation type="submission" date="2015-07" db="EMBL/GenBank/DDBJ databases">
        <authorList>
            <person name="Teixeira M.M."/>
            <person name="Souza R.C."/>
            <person name="Almeida L.G."/>
            <person name="Vicente V.A."/>
            <person name="de Hoog S."/>
            <person name="Bocca A.L."/>
            <person name="de Almeida S.R."/>
            <person name="Vasconcelos A.T."/>
            <person name="Felipe M.S."/>
        </authorList>
    </citation>
    <scope>NUCLEOTIDE SEQUENCE [LARGE SCALE GENOMIC DNA]</scope>
    <source>
        <strain evidence="3">KSF</strain>
    </source>
</reference>
<dbReference type="VEuPathDB" id="FungiDB:G647_10277"/>
<name>A0A1C1CJF6_9EURO</name>
<sequence length="263" mass="29774">MDHILLWQDDQFPPAPPPSPCPDQTEFTYAYGLPAGQLTFTWPTEGEYLGEPRAEPSSQSGTDNDAVPVLSATSSDGEGCESAIDSDKHARAVKVTVDAETYLVDILKGDVLTPVWLTDQGQLSPALRHALNDTICDAYMLVKLSLSDHVPSRLGVLEHVERAEVPEVRQLNDGSWEVLVLKTYVPVLCRRLYEARRRFHLDLAYDGFEPRKEDVECWGLEKAKHLCAMWFETRAMEVIRGACYIASVYYRRRLDLLHQRVLR</sequence>
<evidence type="ECO:0000256" key="1">
    <source>
        <dbReference type="SAM" id="MobiDB-lite"/>
    </source>
</evidence>
<dbReference type="Proteomes" id="UP000094526">
    <property type="component" value="Unassembled WGS sequence"/>
</dbReference>
<feature type="region of interest" description="Disordered" evidence="1">
    <location>
        <begin position="1"/>
        <end position="23"/>
    </location>
</feature>
<feature type="region of interest" description="Disordered" evidence="1">
    <location>
        <begin position="47"/>
        <end position="83"/>
    </location>
</feature>
<evidence type="ECO:0000313" key="3">
    <source>
        <dbReference type="Proteomes" id="UP000094526"/>
    </source>
</evidence>
<accession>A0A1C1CJF6</accession>
<comment type="caution">
    <text evidence="2">The sequence shown here is derived from an EMBL/GenBank/DDBJ whole genome shotgun (WGS) entry which is preliminary data.</text>
</comment>
<evidence type="ECO:0000313" key="2">
    <source>
        <dbReference type="EMBL" id="OCT48571.1"/>
    </source>
</evidence>
<gene>
    <name evidence="2" type="ORF">CLCR_04305</name>
</gene>
<dbReference type="VEuPathDB" id="FungiDB:CLCR_04305"/>
<proteinExistence type="predicted"/>
<dbReference type="AlphaFoldDB" id="A0A1C1CJF6"/>
<keyword evidence="3" id="KW-1185">Reference proteome</keyword>
<organism evidence="2 3">
    <name type="scientific">Cladophialophora carrionii</name>
    <dbReference type="NCBI Taxonomy" id="86049"/>
    <lineage>
        <taxon>Eukaryota</taxon>
        <taxon>Fungi</taxon>
        <taxon>Dikarya</taxon>
        <taxon>Ascomycota</taxon>
        <taxon>Pezizomycotina</taxon>
        <taxon>Eurotiomycetes</taxon>
        <taxon>Chaetothyriomycetidae</taxon>
        <taxon>Chaetothyriales</taxon>
        <taxon>Herpotrichiellaceae</taxon>
        <taxon>Cladophialophora</taxon>
    </lineage>
</organism>
<dbReference type="OrthoDB" id="4161521at2759"/>